<dbReference type="AlphaFoldDB" id="A0AAV9G5T9"/>
<comment type="caution">
    <text evidence="2">The sequence shown here is derived from an EMBL/GenBank/DDBJ whole genome shotgun (WGS) entry which is preliminary data.</text>
</comment>
<reference evidence="2" key="1">
    <citation type="journal article" date="2023" name="Mol. Phylogenet. Evol.">
        <title>Genome-scale phylogeny and comparative genomics of the fungal order Sordariales.</title>
        <authorList>
            <person name="Hensen N."/>
            <person name="Bonometti L."/>
            <person name="Westerberg I."/>
            <person name="Brannstrom I.O."/>
            <person name="Guillou S."/>
            <person name="Cros-Aarteil S."/>
            <person name="Calhoun S."/>
            <person name="Haridas S."/>
            <person name="Kuo A."/>
            <person name="Mondo S."/>
            <person name="Pangilinan J."/>
            <person name="Riley R."/>
            <person name="LaButti K."/>
            <person name="Andreopoulos B."/>
            <person name="Lipzen A."/>
            <person name="Chen C."/>
            <person name="Yan M."/>
            <person name="Daum C."/>
            <person name="Ng V."/>
            <person name="Clum A."/>
            <person name="Steindorff A."/>
            <person name="Ohm R.A."/>
            <person name="Martin F."/>
            <person name="Silar P."/>
            <person name="Natvig D.O."/>
            <person name="Lalanne C."/>
            <person name="Gautier V."/>
            <person name="Ament-Velasquez S.L."/>
            <person name="Kruys A."/>
            <person name="Hutchinson M.I."/>
            <person name="Powell A.J."/>
            <person name="Barry K."/>
            <person name="Miller A.N."/>
            <person name="Grigoriev I.V."/>
            <person name="Debuchy R."/>
            <person name="Gladieux P."/>
            <person name="Hiltunen Thoren M."/>
            <person name="Johannesson H."/>
        </authorList>
    </citation>
    <scope>NUCLEOTIDE SEQUENCE</scope>
    <source>
        <strain evidence="2">PSN243</strain>
    </source>
</reference>
<sequence>MTKTYFLTPGWDFPSSLPLLGTTIANPSQPDLALTSPPPSLTNITTTPPQSYTSPPIANPADPPTTSLFHTFLTTYGLGSEPAFTFDRKHSIRSYSFRDLQTARVQPSQELLSAAAADAKVATLFANKVGVYLIVGVKTVRGAGVTVASSKGRGWDVNLEISAGGEEGVVVAVEVVEVKRDGEEVVVRELDAGEERLQARLDGEFGAGTFRVVKGVEEEGGEEVQIVTASGTYVDLLTASTAKVGGEHGIWY</sequence>
<evidence type="ECO:0000313" key="3">
    <source>
        <dbReference type="Proteomes" id="UP001321760"/>
    </source>
</evidence>
<dbReference type="EMBL" id="MU865993">
    <property type="protein sequence ID" value="KAK4443415.1"/>
    <property type="molecule type" value="Genomic_DNA"/>
</dbReference>
<feature type="region of interest" description="Disordered" evidence="1">
    <location>
        <begin position="28"/>
        <end position="52"/>
    </location>
</feature>
<evidence type="ECO:0000313" key="2">
    <source>
        <dbReference type="EMBL" id="KAK4443415.1"/>
    </source>
</evidence>
<keyword evidence="3" id="KW-1185">Reference proteome</keyword>
<name>A0AAV9G5T9_9PEZI</name>
<accession>A0AAV9G5T9</accession>
<organism evidence="2 3">
    <name type="scientific">Podospora aff. communis PSN243</name>
    <dbReference type="NCBI Taxonomy" id="3040156"/>
    <lineage>
        <taxon>Eukaryota</taxon>
        <taxon>Fungi</taxon>
        <taxon>Dikarya</taxon>
        <taxon>Ascomycota</taxon>
        <taxon>Pezizomycotina</taxon>
        <taxon>Sordariomycetes</taxon>
        <taxon>Sordariomycetidae</taxon>
        <taxon>Sordariales</taxon>
        <taxon>Podosporaceae</taxon>
        <taxon>Podospora</taxon>
    </lineage>
</organism>
<gene>
    <name evidence="2" type="ORF">QBC34DRAFT_211135</name>
</gene>
<proteinExistence type="predicted"/>
<evidence type="ECO:0000256" key="1">
    <source>
        <dbReference type="SAM" id="MobiDB-lite"/>
    </source>
</evidence>
<protein>
    <submittedName>
        <fullName evidence="2">Uncharacterized protein</fullName>
    </submittedName>
</protein>
<reference evidence="2" key="2">
    <citation type="submission" date="2023-05" db="EMBL/GenBank/DDBJ databases">
        <authorList>
            <consortium name="Lawrence Berkeley National Laboratory"/>
            <person name="Steindorff A."/>
            <person name="Hensen N."/>
            <person name="Bonometti L."/>
            <person name="Westerberg I."/>
            <person name="Brannstrom I.O."/>
            <person name="Guillou S."/>
            <person name="Cros-Aarteil S."/>
            <person name="Calhoun S."/>
            <person name="Haridas S."/>
            <person name="Kuo A."/>
            <person name="Mondo S."/>
            <person name="Pangilinan J."/>
            <person name="Riley R."/>
            <person name="Labutti K."/>
            <person name="Andreopoulos B."/>
            <person name="Lipzen A."/>
            <person name="Chen C."/>
            <person name="Yanf M."/>
            <person name="Daum C."/>
            <person name="Ng V."/>
            <person name="Clum A."/>
            <person name="Ohm R."/>
            <person name="Martin F."/>
            <person name="Silar P."/>
            <person name="Natvig D."/>
            <person name="Lalanne C."/>
            <person name="Gautier V."/>
            <person name="Ament-Velasquez S.L."/>
            <person name="Kruys A."/>
            <person name="Hutchinson M.I."/>
            <person name="Powell A.J."/>
            <person name="Barry K."/>
            <person name="Miller A.N."/>
            <person name="Grigoriev I.V."/>
            <person name="Debuchy R."/>
            <person name="Gladieux P."/>
            <person name="Thoren M.H."/>
            <person name="Johannesson H."/>
        </authorList>
    </citation>
    <scope>NUCLEOTIDE SEQUENCE</scope>
    <source>
        <strain evidence="2">PSN243</strain>
    </source>
</reference>
<dbReference type="Proteomes" id="UP001321760">
    <property type="component" value="Unassembled WGS sequence"/>
</dbReference>